<dbReference type="Proteomes" id="UP001527882">
    <property type="component" value="Unassembled WGS sequence"/>
</dbReference>
<comment type="caution">
    <text evidence="6">The sequence shown here is derived from an EMBL/GenBank/DDBJ whole genome shotgun (WGS) entry which is preliminary data.</text>
</comment>
<sequence>MQNDRKALYVQIQEYFKARITSGELKENAKIPSEKELMEQFAVSRITVANALGELAKGGWIYRIPGRGSFVGSRMTQHRAALEPPVADQPPSSSQRRMIGLIMPYIPDYFAVRLIEGIQSVFKGSDYYLLIALTNNSKEREKEAILELIRKGAAGLLIFPADTETYNEEILALKLRNYPFVLIDRYLPGIDTHYVCSDGYLGTQLAVNHLWDLGHRSIAICTDSVKGTVTAEDRIAGYMDALKDKGALINPSLILREFDFELNGPQEDHPLFRYVKSRMATAYITLHNQLALFIAAAAKRLHLRVPEDISIVSFDDPSVGLEDYSSFSHVFQNEKKMGAIAAQNLLDVLKEPAGAMPGYRMVTITPELMVKQTTAPVSNEAHTGAAGGAGSLNV</sequence>
<dbReference type="CDD" id="cd06267">
    <property type="entry name" value="PBP1_LacI_sugar_binding-like"/>
    <property type="match status" value="1"/>
</dbReference>
<evidence type="ECO:0000256" key="3">
    <source>
        <dbReference type="ARBA" id="ARBA00023125"/>
    </source>
</evidence>
<dbReference type="RefSeq" id="WP_269882133.1">
    <property type="nucleotide sequence ID" value="NZ_JAQAGZ010000008.1"/>
</dbReference>
<reference evidence="6 7" key="1">
    <citation type="submission" date="2022-12" db="EMBL/GenBank/DDBJ databases">
        <title>Draft genome sequence of Paenibacillus sp. dW9.</title>
        <authorList>
            <person name="Choi E.-W."/>
            <person name="Kim D.-U."/>
        </authorList>
    </citation>
    <scope>NUCLEOTIDE SEQUENCE [LARGE SCALE GENOMIC DNA]</scope>
    <source>
        <strain evidence="7">dW9</strain>
    </source>
</reference>
<dbReference type="Pfam" id="PF13377">
    <property type="entry name" value="Peripla_BP_3"/>
    <property type="match status" value="1"/>
</dbReference>
<dbReference type="PRINTS" id="PR00035">
    <property type="entry name" value="HTHGNTR"/>
</dbReference>
<dbReference type="Gene3D" id="1.10.10.10">
    <property type="entry name" value="Winged helix-like DNA-binding domain superfamily/Winged helix DNA-binding domain"/>
    <property type="match status" value="1"/>
</dbReference>
<evidence type="ECO:0000256" key="1">
    <source>
        <dbReference type="ARBA" id="ARBA00022491"/>
    </source>
</evidence>
<evidence type="ECO:0000313" key="7">
    <source>
        <dbReference type="Proteomes" id="UP001527882"/>
    </source>
</evidence>
<dbReference type="SUPFAM" id="SSF46785">
    <property type="entry name" value="Winged helix' DNA-binding domain"/>
    <property type="match status" value="1"/>
</dbReference>
<gene>
    <name evidence="6" type="ORF">O9H85_14475</name>
</gene>
<dbReference type="InterPro" id="IPR028082">
    <property type="entry name" value="Peripla_BP_I"/>
</dbReference>
<dbReference type="SMART" id="SM00345">
    <property type="entry name" value="HTH_GNTR"/>
    <property type="match status" value="1"/>
</dbReference>
<keyword evidence="3" id="KW-0238">DNA-binding</keyword>
<evidence type="ECO:0000256" key="2">
    <source>
        <dbReference type="ARBA" id="ARBA00023015"/>
    </source>
</evidence>
<keyword evidence="4" id="KW-0804">Transcription</keyword>
<keyword evidence="1" id="KW-0678">Repressor</keyword>
<keyword evidence="2" id="KW-0805">Transcription regulation</keyword>
<accession>A0ABT4Q9Q8</accession>
<organism evidence="6 7">
    <name type="scientific">Paenibacillus gyeongsangnamensis</name>
    <dbReference type="NCBI Taxonomy" id="3388067"/>
    <lineage>
        <taxon>Bacteria</taxon>
        <taxon>Bacillati</taxon>
        <taxon>Bacillota</taxon>
        <taxon>Bacilli</taxon>
        <taxon>Bacillales</taxon>
        <taxon>Paenibacillaceae</taxon>
        <taxon>Paenibacillus</taxon>
    </lineage>
</organism>
<keyword evidence="7" id="KW-1185">Reference proteome</keyword>
<dbReference type="PROSITE" id="PS50949">
    <property type="entry name" value="HTH_GNTR"/>
    <property type="match status" value="1"/>
</dbReference>
<evidence type="ECO:0000313" key="6">
    <source>
        <dbReference type="EMBL" id="MCZ8513619.1"/>
    </source>
</evidence>
<dbReference type="CDD" id="cd07377">
    <property type="entry name" value="WHTH_GntR"/>
    <property type="match status" value="1"/>
</dbReference>
<dbReference type="EMBL" id="JAQAGZ010000008">
    <property type="protein sequence ID" value="MCZ8513619.1"/>
    <property type="molecule type" value="Genomic_DNA"/>
</dbReference>
<dbReference type="InterPro" id="IPR000524">
    <property type="entry name" value="Tscrpt_reg_HTH_GntR"/>
</dbReference>
<dbReference type="Pfam" id="PF00392">
    <property type="entry name" value="GntR"/>
    <property type="match status" value="1"/>
</dbReference>
<evidence type="ECO:0000259" key="5">
    <source>
        <dbReference type="PROSITE" id="PS50949"/>
    </source>
</evidence>
<evidence type="ECO:0000256" key="4">
    <source>
        <dbReference type="ARBA" id="ARBA00023163"/>
    </source>
</evidence>
<dbReference type="SUPFAM" id="SSF53822">
    <property type="entry name" value="Periplasmic binding protein-like I"/>
    <property type="match status" value="1"/>
</dbReference>
<dbReference type="PANTHER" id="PTHR30146">
    <property type="entry name" value="LACI-RELATED TRANSCRIPTIONAL REPRESSOR"/>
    <property type="match status" value="1"/>
</dbReference>
<dbReference type="InterPro" id="IPR036390">
    <property type="entry name" value="WH_DNA-bd_sf"/>
</dbReference>
<dbReference type="Gene3D" id="3.40.50.2300">
    <property type="match status" value="2"/>
</dbReference>
<dbReference type="InterPro" id="IPR046335">
    <property type="entry name" value="LacI/GalR-like_sensor"/>
</dbReference>
<dbReference type="PANTHER" id="PTHR30146:SF95">
    <property type="entry name" value="RIBOSE OPERON REPRESSOR"/>
    <property type="match status" value="1"/>
</dbReference>
<dbReference type="InterPro" id="IPR036388">
    <property type="entry name" value="WH-like_DNA-bd_sf"/>
</dbReference>
<protein>
    <submittedName>
        <fullName evidence="6">GntR family transcriptional regulator</fullName>
    </submittedName>
</protein>
<name>A0ABT4Q9Q8_9BACL</name>
<feature type="domain" description="HTH gntR-type" evidence="5">
    <location>
        <begin position="6"/>
        <end position="74"/>
    </location>
</feature>
<proteinExistence type="predicted"/>